<dbReference type="GO" id="GO:0016829">
    <property type="term" value="F:lyase activity"/>
    <property type="evidence" value="ECO:0007669"/>
    <property type="project" value="UniProtKB-KW"/>
</dbReference>
<evidence type="ECO:0000313" key="3">
    <source>
        <dbReference type="EMBL" id="MBB5343602.1"/>
    </source>
</evidence>
<dbReference type="SUPFAM" id="SSF54593">
    <property type="entry name" value="Glyoxalase/Bleomycin resistance protein/Dihydroxybiphenyl dioxygenase"/>
    <property type="match status" value="1"/>
</dbReference>
<comment type="caution">
    <text evidence="3">The sequence shown here is derived from an EMBL/GenBank/DDBJ whole genome shotgun (WGS) entry which is preliminary data.</text>
</comment>
<organism evidence="3 4">
    <name type="scientific">Tunturiibacter lichenicola</name>
    <dbReference type="NCBI Taxonomy" id="2051959"/>
    <lineage>
        <taxon>Bacteria</taxon>
        <taxon>Pseudomonadati</taxon>
        <taxon>Acidobacteriota</taxon>
        <taxon>Terriglobia</taxon>
        <taxon>Terriglobales</taxon>
        <taxon>Acidobacteriaceae</taxon>
        <taxon>Tunturiibacter</taxon>
    </lineage>
</organism>
<evidence type="ECO:0000259" key="2">
    <source>
        <dbReference type="PROSITE" id="PS51819"/>
    </source>
</evidence>
<dbReference type="InterPro" id="IPR029068">
    <property type="entry name" value="Glyas_Bleomycin-R_OHBP_Dase"/>
</dbReference>
<reference evidence="3 4" key="1">
    <citation type="submission" date="2020-08" db="EMBL/GenBank/DDBJ databases">
        <title>Genomic Encyclopedia of Type Strains, Phase IV (KMG-V): Genome sequencing to study the core and pangenomes of soil and plant-associated prokaryotes.</title>
        <authorList>
            <person name="Whitman W."/>
        </authorList>
    </citation>
    <scope>NUCLEOTIDE SEQUENCE [LARGE SCALE GENOMIC DNA]</scope>
    <source>
        <strain evidence="3 4">M8US30</strain>
    </source>
</reference>
<evidence type="ECO:0000256" key="1">
    <source>
        <dbReference type="SAM" id="MobiDB-lite"/>
    </source>
</evidence>
<feature type="domain" description="VOC" evidence="2">
    <location>
        <begin position="15"/>
        <end position="127"/>
    </location>
</feature>
<gene>
    <name evidence="3" type="ORF">HDF10_001577</name>
</gene>
<dbReference type="PROSITE" id="PS51819">
    <property type="entry name" value="VOC"/>
    <property type="match status" value="1"/>
</dbReference>
<dbReference type="Pfam" id="PF00903">
    <property type="entry name" value="Glyoxalase"/>
    <property type="match status" value="1"/>
</dbReference>
<feature type="region of interest" description="Disordered" evidence="1">
    <location>
        <begin position="1"/>
        <end position="22"/>
    </location>
</feature>
<evidence type="ECO:0000313" key="4">
    <source>
        <dbReference type="Proteomes" id="UP000569092"/>
    </source>
</evidence>
<dbReference type="Proteomes" id="UP000569092">
    <property type="component" value="Unassembled WGS sequence"/>
</dbReference>
<dbReference type="InterPro" id="IPR004360">
    <property type="entry name" value="Glyas_Fos-R_dOase_dom"/>
</dbReference>
<proteinExistence type="predicted"/>
<dbReference type="Gene3D" id="3.10.180.10">
    <property type="entry name" value="2,3-Dihydroxybiphenyl 1,2-Dioxygenase, domain 1"/>
    <property type="match status" value="1"/>
</dbReference>
<protein>
    <submittedName>
        <fullName evidence="3">Enzyme related to lactoylglutathione lyase</fullName>
    </submittedName>
</protein>
<accession>A0A7W8J948</accession>
<name>A0A7W8J948_9BACT</name>
<dbReference type="AlphaFoldDB" id="A0A7W8J948"/>
<dbReference type="InterPro" id="IPR037523">
    <property type="entry name" value="VOC_core"/>
</dbReference>
<keyword evidence="3" id="KW-0456">Lyase</keyword>
<dbReference type="EMBL" id="JACHDZ010000002">
    <property type="protein sequence ID" value="MBB5343602.1"/>
    <property type="molecule type" value="Genomic_DNA"/>
</dbReference>
<sequence>MGATDSMGVKEKMTSMGKPVPELPVADVERAQQHYRDALGFEIGWLEPDKGIGAVSRGDMGPIFFRRRKPPFEPAVHWVFAEDIDASYQELTSLGANIVDPLGKKPWGLRQFTVMDLDGNLFYFHHD</sequence>